<name>A0A2Z7D898_9LAMI</name>
<sequence>MVGLVRTAWTWGWSSRKGSCIGGRRMENECEDQQVVATAQHGWSVHLKRPVIPEHAEPLGSLGLNGAGDDPVDEYIPTGGEDL</sequence>
<organism evidence="2 3">
    <name type="scientific">Dorcoceras hygrometricum</name>
    <dbReference type="NCBI Taxonomy" id="472368"/>
    <lineage>
        <taxon>Eukaryota</taxon>
        <taxon>Viridiplantae</taxon>
        <taxon>Streptophyta</taxon>
        <taxon>Embryophyta</taxon>
        <taxon>Tracheophyta</taxon>
        <taxon>Spermatophyta</taxon>
        <taxon>Magnoliopsida</taxon>
        <taxon>eudicotyledons</taxon>
        <taxon>Gunneridae</taxon>
        <taxon>Pentapetalae</taxon>
        <taxon>asterids</taxon>
        <taxon>lamiids</taxon>
        <taxon>Lamiales</taxon>
        <taxon>Gesneriaceae</taxon>
        <taxon>Didymocarpoideae</taxon>
        <taxon>Trichosporeae</taxon>
        <taxon>Loxocarpinae</taxon>
        <taxon>Dorcoceras</taxon>
    </lineage>
</organism>
<accession>A0A2Z7D898</accession>
<evidence type="ECO:0000313" key="2">
    <source>
        <dbReference type="EMBL" id="KZV55779.1"/>
    </source>
</evidence>
<reference evidence="2 3" key="1">
    <citation type="journal article" date="2015" name="Proc. Natl. Acad. Sci. U.S.A.">
        <title>The resurrection genome of Boea hygrometrica: A blueprint for survival of dehydration.</title>
        <authorList>
            <person name="Xiao L."/>
            <person name="Yang G."/>
            <person name="Zhang L."/>
            <person name="Yang X."/>
            <person name="Zhao S."/>
            <person name="Ji Z."/>
            <person name="Zhou Q."/>
            <person name="Hu M."/>
            <person name="Wang Y."/>
            <person name="Chen M."/>
            <person name="Xu Y."/>
            <person name="Jin H."/>
            <person name="Xiao X."/>
            <person name="Hu G."/>
            <person name="Bao F."/>
            <person name="Hu Y."/>
            <person name="Wan P."/>
            <person name="Li L."/>
            <person name="Deng X."/>
            <person name="Kuang T."/>
            <person name="Xiang C."/>
            <person name="Zhu J.K."/>
            <person name="Oliver M.J."/>
            <person name="He Y."/>
        </authorList>
    </citation>
    <scope>NUCLEOTIDE SEQUENCE [LARGE SCALE GENOMIC DNA]</scope>
    <source>
        <strain evidence="3">cv. XS01</strain>
    </source>
</reference>
<gene>
    <name evidence="2" type="ORF">F511_12262</name>
</gene>
<protein>
    <submittedName>
        <fullName evidence="2">Uncharacterized protein</fullName>
    </submittedName>
</protein>
<proteinExistence type="predicted"/>
<evidence type="ECO:0000313" key="3">
    <source>
        <dbReference type="Proteomes" id="UP000250235"/>
    </source>
</evidence>
<evidence type="ECO:0000256" key="1">
    <source>
        <dbReference type="SAM" id="MobiDB-lite"/>
    </source>
</evidence>
<dbReference type="Proteomes" id="UP000250235">
    <property type="component" value="Unassembled WGS sequence"/>
</dbReference>
<dbReference type="AlphaFoldDB" id="A0A2Z7D898"/>
<keyword evidence="3" id="KW-1185">Reference proteome</keyword>
<feature type="region of interest" description="Disordered" evidence="1">
    <location>
        <begin position="60"/>
        <end position="83"/>
    </location>
</feature>
<dbReference type="EMBL" id="KQ988451">
    <property type="protein sequence ID" value="KZV55779.1"/>
    <property type="molecule type" value="Genomic_DNA"/>
</dbReference>